<name>A0AAP8SY32_9VIBR</name>
<dbReference type="RefSeq" id="WP_102460323.1">
    <property type="nucleotide sequence ID" value="NZ_MCXI02000004.1"/>
</dbReference>
<feature type="transmembrane region" description="Helical" evidence="1">
    <location>
        <begin position="7"/>
        <end position="26"/>
    </location>
</feature>
<dbReference type="AlphaFoldDB" id="A0AAP8SY32"/>
<evidence type="ECO:0000313" key="3">
    <source>
        <dbReference type="Proteomes" id="UP000235611"/>
    </source>
</evidence>
<dbReference type="EMBL" id="MDBO01000036">
    <property type="protein sequence ID" value="PMP13998.1"/>
    <property type="molecule type" value="Genomic_DNA"/>
</dbReference>
<evidence type="ECO:0000313" key="2">
    <source>
        <dbReference type="EMBL" id="PMP13998.1"/>
    </source>
</evidence>
<keyword evidence="1" id="KW-0812">Transmembrane</keyword>
<feature type="transmembrane region" description="Helical" evidence="1">
    <location>
        <begin position="32"/>
        <end position="53"/>
    </location>
</feature>
<comment type="caution">
    <text evidence="2">The sequence shown here is derived from an EMBL/GenBank/DDBJ whole genome shotgun (WGS) entry which is preliminary data.</text>
</comment>
<dbReference type="Proteomes" id="UP000235611">
    <property type="component" value="Unassembled WGS sequence"/>
</dbReference>
<proteinExistence type="predicted"/>
<reference evidence="3" key="1">
    <citation type="submission" date="2016-07" db="EMBL/GenBank/DDBJ databases">
        <title>Nontailed viruses are major unrecognized killers of bacteria in the ocean.</title>
        <authorList>
            <person name="Kauffman K."/>
            <person name="Hussain F."/>
            <person name="Yang J."/>
            <person name="Arevalo P."/>
            <person name="Brown J."/>
            <person name="Cutler M."/>
            <person name="Kelly L."/>
            <person name="Polz M.F."/>
        </authorList>
    </citation>
    <scope>NUCLEOTIDE SEQUENCE [LARGE SCALE GENOMIC DNA]</scope>
    <source>
        <strain evidence="3">10N.222.49.A5</strain>
    </source>
</reference>
<sequence>MFYLSSSMIVKSILVIIAVLALMSLSNNPAQLVAAALLLLPVVLCCVVTLKTLRFFKPFVKNVLLRVLPEPPVPHYALSRSSVQSSAKKSKTLSIGQRLMDIPAYARKETNTCYPMSLDVLNGTKPVASNVQTNF</sequence>
<gene>
    <name evidence="2" type="ORF">BCS93_04200</name>
</gene>
<protein>
    <submittedName>
        <fullName evidence="2">Uncharacterized protein</fullName>
    </submittedName>
</protein>
<organism evidence="2 3">
    <name type="scientific">Vibrio breoganii</name>
    <dbReference type="NCBI Taxonomy" id="553239"/>
    <lineage>
        <taxon>Bacteria</taxon>
        <taxon>Pseudomonadati</taxon>
        <taxon>Pseudomonadota</taxon>
        <taxon>Gammaproteobacteria</taxon>
        <taxon>Vibrionales</taxon>
        <taxon>Vibrionaceae</taxon>
        <taxon>Vibrio</taxon>
    </lineage>
</organism>
<keyword evidence="1" id="KW-1133">Transmembrane helix</keyword>
<evidence type="ECO:0000256" key="1">
    <source>
        <dbReference type="SAM" id="Phobius"/>
    </source>
</evidence>
<keyword evidence="1" id="KW-0472">Membrane</keyword>
<accession>A0AAP8SY32</accession>